<sequence length="177" mass="20085">MFERFVALLPSKAELLDLGCGSGEPISKLLSKYGFNITGVDRSHKLLKHAQSILPQHQWLQAELEEFKPSEHYHGVVIWDSMFHLPREQHLSLLKKAYHCLNSGGAAIISSGGSEKSIPAFVDTMFEQPFYYDAFPIEELLQHCQNIGFEIVHYELVNKPDGKRDKGRLGVILRKPL</sequence>
<organism evidence="1 2">
    <name type="scientific">Vibrio ponticus</name>
    <dbReference type="NCBI Taxonomy" id="265668"/>
    <lineage>
        <taxon>Bacteria</taxon>
        <taxon>Pseudomonadati</taxon>
        <taxon>Pseudomonadota</taxon>
        <taxon>Gammaproteobacteria</taxon>
        <taxon>Vibrionales</taxon>
        <taxon>Vibrionaceae</taxon>
        <taxon>Vibrio</taxon>
    </lineage>
</organism>
<dbReference type="Gene3D" id="3.40.50.150">
    <property type="entry name" value="Vaccinia Virus protein VP39"/>
    <property type="match status" value="1"/>
</dbReference>
<evidence type="ECO:0000313" key="1">
    <source>
        <dbReference type="EMBL" id="ROV61766.1"/>
    </source>
</evidence>
<keyword evidence="1" id="KW-0489">Methyltransferase</keyword>
<dbReference type="AlphaFoldDB" id="A0A3N3E4V5"/>
<dbReference type="PANTHER" id="PTHR43861">
    <property type="entry name" value="TRANS-ACONITATE 2-METHYLTRANSFERASE-RELATED"/>
    <property type="match status" value="1"/>
</dbReference>
<dbReference type="EMBL" id="RKIK01000006">
    <property type="protein sequence ID" value="ROV61766.1"/>
    <property type="molecule type" value="Genomic_DNA"/>
</dbReference>
<dbReference type="Pfam" id="PF13489">
    <property type="entry name" value="Methyltransf_23"/>
    <property type="match status" value="1"/>
</dbReference>
<proteinExistence type="predicted"/>
<reference evidence="1 2" key="1">
    <citation type="submission" date="2018-11" db="EMBL/GenBank/DDBJ databases">
        <title>Vibrio ponticus strain CAIM 1751 pathogenic for the snapper Lutjanus guttatus.</title>
        <authorList>
            <person name="Soto-Rodriguez S."/>
            <person name="Lozano-Olvera R."/>
            <person name="Gomez-Gil B."/>
        </authorList>
    </citation>
    <scope>NUCLEOTIDE SEQUENCE [LARGE SCALE GENOMIC DNA]</scope>
    <source>
        <strain evidence="1 2">CAIM 1751</strain>
    </source>
</reference>
<accession>A0A3N3E4V5</accession>
<dbReference type="Proteomes" id="UP000278792">
    <property type="component" value="Unassembled WGS sequence"/>
</dbReference>
<dbReference type="InterPro" id="IPR029063">
    <property type="entry name" value="SAM-dependent_MTases_sf"/>
</dbReference>
<gene>
    <name evidence="1" type="ORF">EGH82_04050</name>
</gene>
<protein>
    <submittedName>
        <fullName evidence="1">Class I SAM-dependent methyltransferase</fullName>
    </submittedName>
</protein>
<dbReference type="GO" id="GO:0008168">
    <property type="term" value="F:methyltransferase activity"/>
    <property type="evidence" value="ECO:0007669"/>
    <property type="project" value="UniProtKB-KW"/>
</dbReference>
<evidence type="ECO:0000313" key="2">
    <source>
        <dbReference type="Proteomes" id="UP000278792"/>
    </source>
</evidence>
<dbReference type="CDD" id="cd02440">
    <property type="entry name" value="AdoMet_MTases"/>
    <property type="match status" value="1"/>
</dbReference>
<comment type="caution">
    <text evidence="1">The sequence shown here is derived from an EMBL/GenBank/DDBJ whole genome shotgun (WGS) entry which is preliminary data.</text>
</comment>
<dbReference type="SUPFAM" id="SSF53335">
    <property type="entry name" value="S-adenosyl-L-methionine-dependent methyltransferases"/>
    <property type="match status" value="1"/>
</dbReference>
<dbReference type="PANTHER" id="PTHR43861:SF1">
    <property type="entry name" value="TRANS-ACONITATE 2-METHYLTRANSFERASE"/>
    <property type="match status" value="1"/>
</dbReference>
<keyword evidence="1" id="KW-0808">Transferase</keyword>
<name>A0A3N3E4V5_9VIBR</name>
<dbReference type="GO" id="GO:0032259">
    <property type="term" value="P:methylation"/>
    <property type="evidence" value="ECO:0007669"/>
    <property type="project" value="UniProtKB-KW"/>
</dbReference>